<comment type="similarity">
    <text evidence="2 8">Belongs to the pantothenate synthetase family.</text>
</comment>
<name>A0ABW4KV79_9BURK</name>
<reference evidence="10" key="1">
    <citation type="journal article" date="2019" name="Int. J. Syst. Evol. Microbiol.">
        <title>The Global Catalogue of Microorganisms (GCM) 10K type strain sequencing project: providing services to taxonomists for standard genome sequencing and annotation.</title>
        <authorList>
            <consortium name="The Broad Institute Genomics Platform"/>
            <consortium name="The Broad Institute Genome Sequencing Center for Infectious Disease"/>
            <person name="Wu L."/>
            <person name="Ma J."/>
        </authorList>
    </citation>
    <scope>NUCLEOTIDE SEQUENCE [LARGE SCALE GENOMIC DNA]</scope>
    <source>
        <strain evidence="10">LMG 29247</strain>
    </source>
</reference>
<dbReference type="SUPFAM" id="SSF52374">
    <property type="entry name" value="Nucleotidylyl transferase"/>
    <property type="match status" value="1"/>
</dbReference>
<feature type="binding site" evidence="8">
    <location>
        <begin position="185"/>
        <end position="188"/>
    </location>
    <ligand>
        <name>ATP</name>
        <dbReference type="ChEBI" id="CHEBI:30616"/>
    </ligand>
</feature>
<evidence type="ECO:0000313" key="9">
    <source>
        <dbReference type="EMBL" id="MFD1711960.1"/>
    </source>
</evidence>
<evidence type="ECO:0000313" key="10">
    <source>
        <dbReference type="Proteomes" id="UP001597304"/>
    </source>
</evidence>
<feature type="binding site" evidence="8">
    <location>
        <position position="57"/>
    </location>
    <ligand>
        <name>(R)-pantoate</name>
        <dbReference type="ChEBI" id="CHEBI:15980"/>
    </ligand>
</feature>
<evidence type="ECO:0000256" key="7">
    <source>
        <dbReference type="ARBA" id="ARBA00048258"/>
    </source>
</evidence>
<keyword evidence="3 8" id="KW-0436">Ligase</keyword>
<evidence type="ECO:0000256" key="4">
    <source>
        <dbReference type="ARBA" id="ARBA00022655"/>
    </source>
</evidence>
<keyword evidence="6 8" id="KW-0067">ATP-binding</keyword>
<keyword evidence="4 8" id="KW-0566">Pantothenate biosynthesis</keyword>
<evidence type="ECO:0000256" key="8">
    <source>
        <dbReference type="HAMAP-Rule" id="MF_00158"/>
    </source>
</evidence>
<evidence type="ECO:0000256" key="2">
    <source>
        <dbReference type="ARBA" id="ARBA00009256"/>
    </source>
</evidence>
<dbReference type="EC" id="6.3.2.1" evidence="8"/>
<comment type="miscellaneous">
    <text evidence="8">The reaction proceeds by a bi uni uni bi ping pong mechanism.</text>
</comment>
<dbReference type="Proteomes" id="UP001597304">
    <property type="component" value="Unassembled WGS sequence"/>
</dbReference>
<comment type="subunit">
    <text evidence="8">Homodimer.</text>
</comment>
<dbReference type="HAMAP" id="MF_00158">
    <property type="entry name" value="PanC"/>
    <property type="match status" value="1"/>
</dbReference>
<comment type="subcellular location">
    <subcellularLocation>
        <location evidence="8">Cytoplasm</location>
    </subcellularLocation>
</comment>
<evidence type="ECO:0000256" key="5">
    <source>
        <dbReference type="ARBA" id="ARBA00022741"/>
    </source>
</evidence>
<feature type="binding site" evidence="8">
    <location>
        <begin position="26"/>
        <end position="33"/>
    </location>
    <ligand>
        <name>ATP</name>
        <dbReference type="ChEBI" id="CHEBI:30616"/>
    </ligand>
</feature>
<accession>A0ABW4KV79</accession>
<dbReference type="GO" id="GO:0004592">
    <property type="term" value="F:pantoate-beta-alanine ligase activity"/>
    <property type="evidence" value="ECO:0007669"/>
    <property type="project" value="UniProtKB-EC"/>
</dbReference>
<protein>
    <recommendedName>
        <fullName evidence="8">Pantothenate synthetase</fullName>
        <shortName evidence="8">PS</shortName>
        <ecNumber evidence="8">6.3.2.1</ecNumber>
    </recommendedName>
    <alternativeName>
        <fullName evidence="8">Pantoate--beta-alanine ligase</fullName>
    </alternativeName>
    <alternativeName>
        <fullName evidence="8">Pantoate-activating enzyme</fullName>
    </alternativeName>
</protein>
<feature type="binding site" evidence="8">
    <location>
        <position position="177"/>
    </location>
    <ligand>
        <name>ATP</name>
        <dbReference type="ChEBI" id="CHEBI:30616"/>
    </ligand>
</feature>
<comment type="pathway">
    <text evidence="1 8">Cofactor biosynthesis; (R)-pantothenate biosynthesis; (R)-pantothenate from (R)-pantoate and beta-alanine: step 1/1.</text>
</comment>
<dbReference type="Gene3D" id="3.30.1300.10">
    <property type="entry name" value="Pantoate-beta-alanine ligase, C-terminal domain"/>
    <property type="match status" value="1"/>
</dbReference>
<dbReference type="RefSeq" id="WP_147912441.1">
    <property type="nucleotide sequence ID" value="NZ_JBHUEJ010000036.1"/>
</dbReference>
<evidence type="ECO:0000256" key="3">
    <source>
        <dbReference type="ARBA" id="ARBA00022598"/>
    </source>
</evidence>
<feature type="binding site" evidence="8">
    <location>
        <position position="57"/>
    </location>
    <ligand>
        <name>beta-alanine</name>
        <dbReference type="ChEBI" id="CHEBI:57966"/>
    </ligand>
</feature>
<gene>
    <name evidence="8 9" type="primary">panC</name>
    <name evidence="9" type="ORF">ACFSF0_15220</name>
</gene>
<dbReference type="PANTHER" id="PTHR21299:SF1">
    <property type="entry name" value="PANTOATE--BETA-ALANINE LIGASE"/>
    <property type="match status" value="1"/>
</dbReference>
<dbReference type="InterPro" id="IPR014729">
    <property type="entry name" value="Rossmann-like_a/b/a_fold"/>
</dbReference>
<dbReference type="InterPro" id="IPR042176">
    <property type="entry name" value="Pantoate_ligase_C"/>
</dbReference>
<dbReference type="PANTHER" id="PTHR21299">
    <property type="entry name" value="CYTIDYLATE KINASE/PANTOATE-BETA-ALANINE LIGASE"/>
    <property type="match status" value="1"/>
</dbReference>
<sequence length="285" mass="31003">MQLVHTLAELRHALRHTQRPAFVATMGNLHAGHLALLEQAKARGDVTVASIFVNRLQFLPHEDFDSYPRTLDDDRAKLEAAGCDVLFAPRERDLYPEPQTFKVQADPALADLLEGEFRPGFFTGVCTVVMKLFQAVFAGKAEGVAMFGKKDYQQWMVVQRMVRQFALPIDVVGIDTLRAADGLALSSRNGYLSAPERAQALQLAQALRRLADDALAAGGPLPENLPALEATAVQALAAHGWQADYLTVRRRADLLTPQAGDGAGSLVALGAARLGQTRLIDNLEL</sequence>
<feature type="binding site" evidence="8">
    <location>
        <position position="154"/>
    </location>
    <ligand>
        <name>(R)-pantoate</name>
        <dbReference type="ChEBI" id="CHEBI:15980"/>
    </ligand>
</feature>
<dbReference type="Gene3D" id="3.40.50.620">
    <property type="entry name" value="HUPs"/>
    <property type="match status" value="1"/>
</dbReference>
<keyword evidence="8" id="KW-0963">Cytoplasm</keyword>
<proteinExistence type="inferred from homology"/>
<keyword evidence="5 8" id="KW-0547">Nucleotide-binding</keyword>
<comment type="catalytic activity">
    <reaction evidence="7 8">
        <text>(R)-pantoate + beta-alanine + ATP = (R)-pantothenate + AMP + diphosphate + H(+)</text>
        <dbReference type="Rhea" id="RHEA:10912"/>
        <dbReference type="ChEBI" id="CHEBI:15378"/>
        <dbReference type="ChEBI" id="CHEBI:15980"/>
        <dbReference type="ChEBI" id="CHEBI:29032"/>
        <dbReference type="ChEBI" id="CHEBI:30616"/>
        <dbReference type="ChEBI" id="CHEBI:33019"/>
        <dbReference type="ChEBI" id="CHEBI:57966"/>
        <dbReference type="ChEBI" id="CHEBI:456215"/>
        <dbReference type="EC" id="6.3.2.1"/>
    </reaction>
</comment>
<comment type="caution">
    <text evidence="9">The sequence shown here is derived from an EMBL/GenBank/DDBJ whole genome shotgun (WGS) entry which is preliminary data.</text>
</comment>
<comment type="function">
    <text evidence="8">Catalyzes the condensation of pantoate with beta-alanine in an ATP-dependent reaction via a pantoyl-adenylate intermediate.</text>
</comment>
<keyword evidence="10" id="KW-1185">Reference proteome</keyword>
<dbReference type="Pfam" id="PF02569">
    <property type="entry name" value="Pantoate_ligase"/>
    <property type="match status" value="1"/>
</dbReference>
<feature type="active site" description="Proton donor" evidence="8">
    <location>
        <position position="33"/>
    </location>
</feature>
<evidence type="ECO:0000256" key="1">
    <source>
        <dbReference type="ARBA" id="ARBA00004990"/>
    </source>
</evidence>
<feature type="binding site" evidence="8">
    <location>
        <begin position="148"/>
        <end position="151"/>
    </location>
    <ligand>
        <name>ATP</name>
        <dbReference type="ChEBI" id="CHEBI:30616"/>
    </ligand>
</feature>
<organism evidence="9 10">
    <name type="scientific">Ottowia flava</name>
    <dbReference type="NCBI Taxonomy" id="2675430"/>
    <lineage>
        <taxon>Bacteria</taxon>
        <taxon>Pseudomonadati</taxon>
        <taxon>Pseudomonadota</taxon>
        <taxon>Betaproteobacteria</taxon>
        <taxon>Burkholderiales</taxon>
        <taxon>Comamonadaceae</taxon>
        <taxon>Ottowia</taxon>
    </lineage>
</organism>
<evidence type="ECO:0000256" key="6">
    <source>
        <dbReference type="ARBA" id="ARBA00022840"/>
    </source>
</evidence>
<dbReference type="EMBL" id="JBHUEJ010000036">
    <property type="protein sequence ID" value="MFD1711960.1"/>
    <property type="molecule type" value="Genomic_DNA"/>
</dbReference>
<dbReference type="NCBIfam" id="TIGR00018">
    <property type="entry name" value="panC"/>
    <property type="match status" value="1"/>
</dbReference>
<dbReference type="InterPro" id="IPR003721">
    <property type="entry name" value="Pantoate_ligase"/>
</dbReference>